<dbReference type="SUPFAM" id="SSF53067">
    <property type="entry name" value="Actin-like ATPase domain"/>
    <property type="match status" value="2"/>
</dbReference>
<keyword evidence="5" id="KW-0067">ATP-binding</keyword>
<comment type="caution">
    <text evidence="10">The sequence shown here is derived from an EMBL/GenBank/DDBJ whole genome shotgun (WGS) entry which is preliminary data.</text>
</comment>
<dbReference type="GO" id="GO:0004370">
    <property type="term" value="F:glycerol kinase activity"/>
    <property type="evidence" value="ECO:0007669"/>
    <property type="project" value="TreeGrafter"/>
</dbReference>
<dbReference type="CDD" id="cd07771">
    <property type="entry name" value="ASKHA_NBD_FGGY_RhaB-like"/>
    <property type="match status" value="1"/>
</dbReference>
<dbReference type="GO" id="GO:0008993">
    <property type="term" value="F:rhamnulokinase activity"/>
    <property type="evidence" value="ECO:0007669"/>
    <property type="project" value="InterPro"/>
</dbReference>
<feature type="domain" description="Carbohydrate kinase FGGY N-terminal" evidence="8">
    <location>
        <begin position="11"/>
        <end position="251"/>
    </location>
</feature>
<keyword evidence="7" id="KW-0684">Rhamnose metabolism</keyword>
<keyword evidence="4 10" id="KW-0418">Kinase</keyword>
<dbReference type="PANTHER" id="PTHR10196:SF93">
    <property type="entry name" value="L-RHAMNULOKINASE"/>
    <property type="match status" value="1"/>
</dbReference>
<dbReference type="InterPro" id="IPR018485">
    <property type="entry name" value="FGGY_C"/>
</dbReference>
<evidence type="ECO:0000256" key="6">
    <source>
        <dbReference type="ARBA" id="ARBA00023157"/>
    </source>
</evidence>
<evidence type="ECO:0000313" key="11">
    <source>
        <dbReference type="Proteomes" id="UP000030466"/>
    </source>
</evidence>
<comment type="similarity">
    <text evidence="1">Belongs to the FGGY kinase family.</text>
</comment>
<organism evidence="10 11">
    <name type="scientific">Kocuria rosea subsp. polaris</name>
    <dbReference type="NCBI Taxonomy" id="136273"/>
    <lineage>
        <taxon>Bacteria</taxon>
        <taxon>Bacillati</taxon>
        <taxon>Actinomycetota</taxon>
        <taxon>Actinomycetes</taxon>
        <taxon>Micrococcales</taxon>
        <taxon>Micrococcaceae</taxon>
        <taxon>Kocuria</taxon>
    </lineage>
</organism>
<dbReference type="InterPro" id="IPR043129">
    <property type="entry name" value="ATPase_NBD"/>
</dbReference>
<name>A0A0A6VT89_KOCRO</name>
<evidence type="ECO:0000313" key="10">
    <source>
        <dbReference type="EMBL" id="KHD97836.1"/>
    </source>
</evidence>
<keyword evidence="11" id="KW-1185">Reference proteome</keyword>
<evidence type="ECO:0000256" key="5">
    <source>
        <dbReference type="ARBA" id="ARBA00022840"/>
    </source>
</evidence>
<keyword evidence="6" id="KW-1015">Disulfide bond</keyword>
<keyword evidence="3" id="KW-0547">Nucleotide-binding</keyword>
<dbReference type="GO" id="GO:0019301">
    <property type="term" value="P:rhamnose catabolic process"/>
    <property type="evidence" value="ECO:0007669"/>
    <property type="project" value="InterPro"/>
</dbReference>
<dbReference type="GO" id="GO:0005829">
    <property type="term" value="C:cytosol"/>
    <property type="evidence" value="ECO:0007669"/>
    <property type="project" value="TreeGrafter"/>
</dbReference>
<feature type="domain" description="Carbohydrate kinase FGGY C-terminal" evidence="9">
    <location>
        <begin position="263"/>
        <end position="459"/>
    </location>
</feature>
<evidence type="ECO:0000259" key="9">
    <source>
        <dbReference type="Pfam" id="PF02782"/>
    </source>
</evidence>
<evidence type="ECO:0000256" key="3">
    <source>
        <dbReference type="ARBA" id="ARBA00022741"/>
    </source>
</evidence>
<evidence type="ECO:0000256" key="7">
    <source>
        <dbReference type="ARBA" id="ARBA00023308"/>
    </source>
</evidence>
<evidence type="ECO:0000259" key="8">
    <source>
        <dbReference type="Pfam" id="PF00370"/>
    </source>
</evidence>
<accession>A0A0A6VT89</accession>
<keyword evidence="2" id="KW-0808">Transferase</keyword>
<reference evidence="10 11" key="1">
    <citation type="journal article" date="2003" name="Int. J. Syst. Evol. Microbiol.">
        <title>Kocuria polaris sp. nov., an orange-pigmented psychrophilic bacterium isolated from an Antarctic cyanobacterial mat sample.</title>
        <authorList>
            <person name="Reddy G.S."/>
            <person name="Prakash J.S."/>
            <person name="Prabahar V."/>
            <person name="Matsumoto G.I."/>
            <person name="Stackebrandt E."/>
            <person name="Shivaji S."/>
        </authorList>
    </citation>
    <scope>NUCLEOTIDE SEQUENCE [LARGE SCALE GENOMIC DNA]</scope>
    <source>
        <strain evidence="10 11">CMS 76or</strain>
    </source>
</reference>
<dbReference type="EMBL" id="JSUH01000005">
    <property type="protein sequence ID" value="KHD97836.1"/>
    <property type="molecule type" value="Genomic_DNA"/>
</dbReference>
<dbReference type="InterPro" id="IPR018484">
    <property type="entry name" value="FGGY_N"/>
</dbReference>
<dbReference type="PANTHER" id="PTHR10196">
    <property type="entry name" value="SUGAR KINASE"/>
    <property type="match status" value="1"/>
</dbReference>
<proteinExistence type="inferred from homology"/>
<evidence type="ECO:0000256" key="1">
    <source>
        <dbReference type="ARBA" id="ARBA00009156"/>
    </source>
</evidence>
<gene>
    <name evidence="10" type="ORF">GY22_06875</name>
</gene>
<evidence type="ECO:0000256" key="2">
    <source>
        <dbReference type="ARBA" id="ARBA00022679"/>
    </source>
</evidence>
<dbReference type="Proteomes" id="UP000030466">
    <property type="component" value="Unassembled WGS sequence"/>
</dbReference>
<dbReference type="Pfam" id="PF02782">
    <property type="entry name" value="FGGY_C"/>
    <property type="match status" value="1"/>
</dbReference>
<dbReference type="GO" id="GO:0006071">
    <property type="term" value="P:glycerol metabolic process"/>
    <property type="evidence" value="ECO:0007669"/>
    <property type="project" value="TreeGrafter"/>
</dbReference>
<dbReference type="GO" id="GO:0005524">
    <property type="term" value="F:ATP binding"/>
    <property type="evidence" value="ECO:0007669"/>
    <property type="project" value="UniProtKB-KW"/>
</dbReference>
<dbReference type="Pfam" id="PF00370">
    <property type="entry name" value="FGGY_N"/>
    <property type="match status" value="1"/>
</dbReference>
<dbReference type="AlphaFoldDB" id="A0A0A6VT89"/>
<protein>
    <submittedName>
        <fullName evidence="10">Carbohydrate kinase</fullName>
    </submittedName>
</protein>
<dbReference type="Gene3D" id="3.30.420.40">
    <property type="match status" value="2"/>
</dbReference>
<dbReference type="InterPro" id="IPR013449">
    <property type="entry name" value="Rhamnulokinase"/>
</dbReference>
<evidence type="ECO:0000256" key="4">
    <source>
        <dbReference type="ARBA" id="ARBA00022777"/>
    </source>
</evidence>
<sequence>MSPVRTTAAVAAVDLGATSGRVILGGLVDGRLRMRHVARFPNQPVRLHEGDRAGLHWNITELHRSVTAGLAQALRQEPGVASVGVDSWAVDYALLRHGRMLGVPYHYRDERTAAGVAAVHAQVGPEELYRRNGLQHLPFNTVFQLAADRAAGTLELADRALLIPDLIGYWLTGEQVAEATNASTTGLLDARTGQWDTGLLDELGFARELLAPVVAPGTTIGELLPAVAAELGAGPGLPVTAVGSHDTASAVAAVPSTAEDAAFISSGTWSLVGIELEAPVLGEESRAANFTNEGGVDGRVRYLKNVSGLWLLTESMRTWDGPGATDAQRSSDLAALLAEAAAVTRPVAVFDATDDRFTAPGDMPARITAWCREHDVEPPRGCAEVVRSILESLAAAYATTIEQAERLSGRSIRTVHVVGGGSQNALLCQLTADRTGRTVHAGPVEATAIGNVLVQLRAAGVLSGTLEALRELVARTFEPVRYEPRVLSPARRS</sequence>